<proteinExistence type="inferred from homology"/>
<keyword evidence="8" id="KW-0032">Aminotransferase</keyword>
<dbReference type="AlphaFoldDB" id="A0A437Q4J1"/>
<keyword evidence="5 7" id="KW-0456">Lyase</keyword>
<dbReference type="GO" id="GO:0008483">
    <property type="term" value="F:transaminase activity"/>
    <property type="evidence" value="ECO:0007669"/>
    <property type="project" value="UniProtKB-KW"/>
</dbReference>
<dbReference type="Gene3D" id="3.90.1150.170">
    <property type="match status" value="1"/>
</dbReference>
<evidence type="ECO:0000256" key="2">
    <source>
        <dbReference type="ARBA" id="ARBA00009533"/>
    </source>
</evidence>
<sequence>MEKQLEILTKAVTTWLAEERPVVQAPAAQELAAQLDVSLGEQGADWPTLEAAVRNYLHYNPDAAQPDFFKLLYSGRNDAALLGDWITSLSNATMHTYQVGPVATLMELELIRQWNRLVGFDDTSEGVMVAGGSQANLIGMMLARHHVCPDYKTRGSQGQTLVAYVSDQAHYSAQKAANVLGIGTDNLIAVATDEQGRMCPDALTAEINASIANGHVPFFIGLTAGTTVTGAFDPVAACSKIAKAHNIWLHIDGAWGAPVLFSQQHRHLLADSHLADSVAWDAHKLMNVPITAAVILVKHAGALTACCSGGGGDYLFHADENAAYNLGERSIQCGRRADALKVWLSWKALGNQGFAAKIDHLQAMRATCVEHIGASSQLELLADASYLNVLFRFNPGTGLTEAQLRTLNIEICKIMMRSGGPYVDYAQYKGRTGIRLILANGEVNAGHIERLMAKVERVGDELSAM</sequence>
<dbReference type="InterPro" id="IPR015424">
    <property type="entry name" value="PyrdxlP-dep_Trfase"/>
</dbReference>
<keyword evidence="3" id="KW-0210">Decarboxylase</keyword>
<dbReference type="RefSeq" id="WP_127695567.1">
    <property type="nucleotide sequence ID" value="NZ_SACQ01000009.1"/>
</dbReference>
<dbReference type="InterPro" id="IPR002129">
    <property type="entry name" value="PyrdxlP-dep_de-COase"/>
</dbReference>
<dbReference type="InterPro" id="IPR021115">
    <property type="entry name" value="Pyridoxal-P_BS"/>
</dbReference>
<evidence type="ECO:0000256" key="1">
    <source>
        <dbReference type="ARBA" id="ARBA00001933"/>
    </source>
</evidence>
<evidence type="ECO:0000256" key="4">
    <source>
        <dbReference type="ARBA" id="ARBA00022898"/>
    </source>
</evidence>
<organism evidence="8 9">
    <name type="scientific">Neptunomonas marina</name>
    <dbReference type="NCBI Taxonomy" id="1815562"/>
    <lineage>
        <taxon>Bacteria</taxon>
        <taxon>Pseudomonadati</taxon>
        <taxon>Pseudomonadota</taxon>
        <taxon>Gammaproteobacteria</taxon>
        <taxon>Oceanospirillales</taxon>
        <taxon>Oceanospirillaceae</taxon>
        <taxon>Neptunomonas</taxon>
    </lineage>
</organism>
<comment type="similarity">
    <text evidence="2 7">Belongs to the group II decarboxylase family.</text>
</comment>
<dbReference type="PANTHER" id="PTHR45677">
    <property type="entry name" value="GLUTAMATE DECARBOXYLASE-RELATED"/>
    <property type="match status" value="1"/>
</dbReference>
<accession>A0A437Q4J1</accession>
<evidence type="ECO:0000256" key="5">
    <source>
        <dbReference type="ARBA" id="ARBA00023239"/>
    </source>
</evidence>
<evidence type="ECO:0000256" key="7">
    <source>
        <dbReference type="RuleBase" id="RU000382"/>
    </source>
</evidence>
<dbReference type="SUPFAM" id="SSF53383">
    <property type="entry name" value="PLP-dependent transferases"/>
    <property type="match status" value="1"/>
</dbReference>
<reference evidence="8 9" key="1">
    <citation type="submission" date="2019-01" db="EMBL/GenBank/DDBJ databases">
        <authorList>
            <person name="Chen W.-M."/>
        </authorList>
    </citation>
    <scope>NUCLEOTIDE SEQUENCE [LARGE SCALE GENOMIC DNA]</scope>
    <source>
        <strain evidence="8 9">HPM-16</strain>
    </source>
</reference>
<dbReference type="GO" id="GO:0016831">
    <property type="term" value="F:carboxy-lyase activity"/>
    <property type="evidence" value="ECO:0007669"/>
    <property type="project" value="UniProtKB-KW"/>
</dbReference>
<comment type="cofactor">
    <cofactor evidence="1 6 7">
        <name>pyridoxal 5'-phosphate</name>
        <dbReference type="ChEBI" id="CHEBI:597326"/>
    </cofactor>
</comment>
<dbReference type="Gene3D" id="3.40.640.10">
    <property type="entry name" value="Type I PLP-dependent aspartate aminotransferase-like (Major domain)"/>
    <property type="match status" value="1"/>
</dbReference>
<dbReference type="GO" id="GO:0030170">
    <property type="term" value="F:pyridoxal phosphate binding"/>
    <property type="evidence" value="ECO:0007669"/>
    <property type="project" value="InterPro"/>
</dbReference>
<evidence type="ECO:0000256" key="3">
    <source>
        <dbReference type="ARBA" id="ARBA00022793"/>
    </source>
</evidence>
<evidence type="ECO:0000313" key="9">
    <source>
        <dbReference type="Proteomes" id="UP000282818"/>
    </source>
</evidence>
<comment type="caution">
    <text evidence="8">The sequence shown here is derived from an EMBL/GenBank/DDBJ whole genome shotgun (WGS) entry which is preliminary data.</text>
</comment>
<dbReference type="Proteomes" id="UP000282818">
    <property type="component" value="Unassembled WGS sequence"/>
</dbReference>
<dbReference type="Pfam" id="PF00282">
    <property type="entry name" value="Pyridoxal_deC"/>
    <property type="match status" value="1"/>
</dbReference>
<dbReference type="EMBL" id="SACQ01000009">
    <property type="protein sequence ID" value="RVU29437.1"/>
    <property type="molecule type" value="Genomic_DNA"/>
</dbReference>
<evidence type="ECO:0000313" key="8">
    <source>
        <dbReference type="EMBL" id="RVU29437.1"/>
    </source>
</evidence>
<dbReference type="GO" id="GO:0005737">
    <property type="term" value="C:cytoplasm"/>
    <property type="evidence" value="ECO:0007669"/>
    <property type="project" value="TreeGrafter"/>
</dbReference>
<protein>
    <submittedName>
        <fullName evidence="8">Aminotransferase class V-fold PLP-dependent enzyme</fullName>
    </submittedName>
</protein>
<keyword evidence="4 6" id="KW-0663">Pyridoxal phosphate</keyword>
<dbReference type="PANTHER" id="PTHR45677:SF8">
    <property type="entry name" value="CYSTEINE SULFINIC ACID DECARBOXYLASE"/>
    <property type="match status" value="1"/>
</dbReference>
<dbReference type="GO" id="GO:0019752">
    <property type="term" value="P:carboxylic acid metabolic process"/>
    <property type="evidence" value="ECO:0007669"/>
    <property type="project" value="InterPro"/>
</dbReference>
<dbReference type="InterPro" id="IPR015421">
    <property type="entry name" value="PyrdxlP-dep_Trfase_major"/>
</dbReference>
<keyword evidence="9" id="KW-1185">Reference proteome</keyword>
<feature type="modified residue" description="N6-(pyridoxal phosphate)lysine" evidence="6">
    <location>
        <position position="284"/>
    </location>
</feature>
<dbReference type="PROSITE" id="PS00392">
    <property type="entry name" value="DDC_GAD_HDC_YDC"/>
    <property type="match status" value="1"/>
</dbReference>
<evidence type="ECO:0000256" key="6">
    <source>
        <dbReference type="PIRSR" id="PIRSR602129-50"/>
    </source>
</evidence>
<gene>
    <name evidence="8" type="ORF">EOE65_15965</name>
</gene>
<keyword evidence="8" id="KW-0808">Transferase</keyword>
<name>A0A437Q4J1_9GAMM</name>